<dbReference type="RefSeq" id="WP_368391236.1">
    <property type="nucleotide sequence ID" value="NZ_JBFRYC010000002.1"/>
</dbReference>
<sequence>MQFASRPVFDLASGHFAPPTADGLLFAFLLVPLVMGLVFYVFTRDTGDGLN</sequence>
<feature type="transmembrane region" description="Helical" evidence="1">
    <location>
        <begin position="23"/>
        <end position="42"/>
    </location>
</feature>
<organism evidence="2 3">
    <name type="scientific">Thioclava arctica</name>
    <dbReference type="NCBI Taxonomy" id="3238301"/>
    <lineage>
        <taxon>Bacteria</taxon>
        <taxon>Pseudomonadati</taxon>
        <taxon>Pseudomonadota</taxon>
        <taxon>Alphaproteobacteria</taxon>
        <taxon>Rhodobacterales</taxon>
        <taxon>Paracoccaceae</taxon>
        <taxon>Thioclava</taxon>
    </lineage>
</organism>
<name>A0ABV3THH7_9RHOB</name>
<gene>
    <name evidence="2" type="ORF">AB4874_05090</name>
</gene>
<evidence type="ECO:0000256" key="1">
    <source>
        <dbReference type="SAM" id="Phobius"/>
    </source>
</evidence>
<evidence type="ECO:0000313" key="2">
    <source>
        <dbReference type="EMBL" id="MEX1661027.1"/>
    </source>
</evidence>
<keyword evidence="3" id="KW-1185">Reference proteome</keyword>
<proteinExistence type="predicted"/>
<keyword evidence="1" id="KW-0812">Transmembrane</keyword>
<dbReference type="Proteomes" id="UP001557465">
    <property type="component" value="Unassembled WGS sequence"/>
</dbReference>
<reference evidence="2 3" key="1">
    <citation type="journal article" date="2011" name="Int. J. Syst. Evol. Microbiol.">
        <title>Zhongshania antarctica gen. nov., sp. nov. and Zhongshania guokunii sp. nov., gammaproteobacteria respectively isolated from coastal attached (fast) ice and surface seawater of the Antarctic.</title>
        <authorList>
            <person name="Li H.J."/>
            <person name="Zhang X.Y."/>
            <person name="Chen C.X."/>
            <person name="Zhang Y.J."/>
            <person name="Gao Z.M."/>
            <person name="Yu Y."/>
            <person name="Chen X.L."/>
            <person name="Chen B."/>
            <person name="Zhang Y.Z."/>
        </authorList>
    </citation>
    <scope>NUCLEOTIDE SEQUENCE [LARGE SCALE GENOMIC DNA]</scope>
    <source>
        <strain evidence="2 3">15-R06ZXC-3</strain>
    </source>
</reference>
<keyword evidence="1" id="KW-0472">Membrane</keyword>
<evidence type="ECO:0000313" key="3">
    <source>
        <dbReference type="Proteomes" id="UP001557465"/>
    </source>
</evidence>
<accession>A0ABV3THH7</accession>
<keyword evidence="1" id="KW-1133">Transmembrane helix</keyword>
<comment type="caution">
    <text evidence="2">The sequence shown here is derived from an EMBL/GenBank/DDBJ whole genome shotgun (WGS) entry which is preliminary data.</text>
</comment>
<dbReference type="EMBL" id="JBFRYC010000002">
    <property type="protein sequence ID" value="MEX1661027.1"/>
    <property type="molecule type" value="Genomic_DNA"/>
</dbReference>
<protein>
    <submittedName>
        <fullName evidence="2">Uncharacterized protein</fullName>
    </submittedName>
</protein>